<reference evidence="4 5" key="1">
    <citation type="journal article" date="2013" name="Front. Plant Sci.">
        <title>The Reference Genome of the Halophytic Plant Eutrema salsugineum.</title>
        <authorList>
            <person name="Yang R."/>
            <person name="Jarvis D.E."/>
            <person name="Chen H."/>
            <person name="Beilstein M.A."/>
            <person name="Grimwood J."/>
            <person name="Jenkins J."/>
            <person name="Shu S."/>
            <person name="Prochnik S."/>
            <person name="Xin M."/>
            <person name="Ma C."/>
            <person name="Schmutz J."/>
            <person name="Wing R.A."/>
            <person name="Mitchell-Olds T."/>
            <person name="Schumaker K.S."/>
            <person name="Wang X."/>
        </authorList>
    </citation>
    <scope>NUCLEOTIDE SEQUENCE [LARGE SCALE GENOMIC DNA]</scope>
</reference>
<dbReference type="OrthoDB" id="5322100at2759"/>
<dbReference type="eggNOG" id="ENOG502RZE1">
    <property type="taxonomic scope" value="Eukaryota"/>
</dbReference>
<feature type="signal peptide" evidence="2">
    <location>
        <begin position="1"/>
        <end position="23"/>
    </location>
</feature>
<dbReference type="InterPro" id="IPR036392">
    <property type="entry name" value="PLAT/LH2_dom_sf"/>
</dbReference>
<feature type="chain" id="PRO_5004722002" description="PLAT domain-containing protein" evidence="2">
    <location>
        <begin position="24"/>
        <end position="168"/>
    </location>
</feature>
<dbReference type="STRING" id="72664.V4LUG2"/>
<sequence length="168" mass="18348">MARCDVLLLSLFLIAAVSVVAFADQEPDCVYTFFIETGSINGAGTDSIITAIISDKTGQKIVIRNLEAWGGLMGPGYDYYERGNVDIFSATEKCLPSPICSLTLRSDGSGLFHAWYVNYVQLTTVGFHANSARQYFNVEQWLESDTSLEAVRNNCPVSLRESVGRAGS</sequence>
<accession>V4LUG2</accession>
<dbReference type="Gramene" id="ESQ46122">
    <property type="protein sequence ID" value="ESQ46122"/>
    <property type="gene ID" value="EUTSA_v10000355mg"/>
</dbReference>
<dbReference type="PANTHER" id="PTHR31718">
    <property type="entry name" value="PLAT DOMAIN-CONTAINING PROTEIN"/>
    <property type="match status" value="1"/>
</dbReference>
<dbReference type="Pfam" id="PF01477">
    <property type="entry name" value="PLAT"/>
    <property type="match status" value="1"/>
</dbReference>
<keyword evidence="5" id="KW-1185">Reference proteome</keyword>
<evidence type="ECO:0000256" key="1">
    <source>
        <dbReference type="PROSITE-ProRule" id="PRU00152"/>
    </source>
</evidence>
<dbReference type="SUPFAM" id="SSF49723">
    <property type="entry name" value="Lipase/lipooxygenase domain (PLAT/LH2 domain)"/>
    <property type="match status" value="1"/>
</dbReference>
<dbReference type="AlphaFoldDB" id="V4LUG2"/>
<dbReference type="Proteomes" id="UP000030689">
    <property type="component" value="Unassembled WGS sequence"/>
</dbReference>
<feature type="domain" description="PLAT" evidence="3">
    <location>
        <begin position="29"/>
        <end position="156"/>
    </location>
</feature>
<evidence type="ECO:0000313" key="4">
    <source>
        <dbReference type="EMBL" id="ESQ46122.1"/>
    </source>
</evidence>
<evidence type="ECO:0000256" key="2">
    <source>
        <dbReference type="SAM" id="SignalP"/>
    </source>
</evidence>
<dbReference type="OMA" id="WYANYVE"/>
<comment type="caution">
    <text evidence="1">Lacks conserved residue(s) required for the propagation of feature annotation.</text>
</comment>
<dbReference type="PROSITE" id="PS50095">
    <property type="entry name" value="PLAT"/>
    <property type="match status" value="1"/>
</dbReference>
<dbReference type="KEGG" id="eus:EUTSA_v10000355mg"/>
<proteinExistence type="predicted"/>
<dbReference type="Gene3D" id="2.40.180.10">
    <property type="entry name" value="Catalase core domain"/>
    <property type="match status" value="1"/>
</dbReference>
<dbReference type="InterPro" id="IPR001024">
    <property type="entry name" value="PLAT/LH2_dom"/>
</dbReference>
<evidence type="ECO:0000313" key="5">
    <source>
        <dbReference type="Proteomes" id="UP000030689"/>
    </source>
</evidence>
<name>V4LUG2_EUTSA</name>
<organism evidence="4 5">
    <name type="scientific">Eutrema salsugineum</name>
    <name type="common">Saltwater cress</name>
    <name type="synonym">Sisymbrium salsugineum</name>
    <dbReference type="NCBI Taxonomy" id="72664"/>
    <lineage>
        <taxon>Eukaryota</taxon>
        <taxon>Viridiplantae</taxon>
        <taxon>Streptophyta</taxon>
        <taxon>Embryophyta</taxon>
        <taxon>Tracheophyta</taxon>
        <taxon>Spermatophyta</taxon>
        <taxon>Magnoliopsida</taxon>
        <taxon>eudicotyledons</taxon>
        <taxon>Gunneridae</taxon>
        <taxon>Pentapetalae</taxon>
        <taxon>rosids</taxon>
        <taxon>malvids</taxon>
        <taxon>Brassicales</taxon>
        <taxon>Brassicaceae</taxon>
        <taxon>Eutremeae</taxon>
        <taxon>Eutrema</taxon>
    </lineage>
</organism>
<protein>
    <recommendedName>
        <fullName evidence="3">PLAT domain-containing protein</fullName>
    </recommendedName>
</protein>
<keyword evidence="2" id="KW-0732">Signal</keyword>
<dbReference type="EMBL" id="KI517426">
    <property type="protein sequence ID" value="ESQ46122.1"/>
    <property type="molecule type" value="Genomic_DNA"/>
</dbReference>
<evidence type="ECO:0000259" key="3">
    <source>
        <dbReference type="PROSITE" id="PS50095"/>
    </source>
</evidence>
<dbReference type="PANTHER" id="PTHR31718:SF38">
    <property type="entry name" value="PLAT DOMAIN-CONTAINING PROTEIN"/>
    <property type="match status" value="1"/>
</dbReference>
<gene>
    <name evidence="4" type="ORF">EUTSA_v10000355mg</name>
</gene>